<dbReference type="InterPro" id="IPR015527">
    <property type="entry name" value="Pept_C26_g-glut_hydrolase"/>
</dbReference>
<evidence type="ECO:0000313" key="9">
    <source>
        <dbReference type="EMBL" id="KAK8741147.1"/>
    </source>
</evidence>
<dbReference type="GO" id="GO:0005773">
    <property type="term" value="C:vacuole"/>
    <property type="evidence" value="ECO:0007669"/>
    <property type="project" value="TreeGrafter"/>
</dbReference>
<dbReference type="GO" id="GO:0034722">
    <property type="term" value="F:gamma-glutamyl-peptidase activity"/>
    <property type="evidence" value="ECO:0007669"/>
    <property type="project" value="UniProtKB-UniRule"/>
</dbReference>
<feature type="active site" evidence="7">
    <location>
        <position position="247"/>
    </location>
</feature>
<feature type="active site" description="Nucleophile" evidence="6 7">
    <location>
        <position position="136"/>
    </location>
</feature>
<evidence type="ECO:0000256" key="7">
    <source>
        <dbReference type="PROSITE-ProRule" id="PRU00607"/>
    </source>
</evidence>
<keyword evidence="5 7" id="KW-0378">Hydrolase</keyword>
<evidence type="ECO:0000313" key="10">
    <source>
        <dbReference type="Proteomes" id="UP001445076"/>
    </source>
</evidence>
<dbReference type="PANTHER" id="PTHR11315:SF0">
    <property type="entry name" value="FOLATE GAMMA-GLUTAMYL HYDROLASE"/>
    <property type="match status" value="1"/>
</dbReference>
<dbReference type="EMBL" id="JARKIK010000031">
    <property type="protein sequence ID" value="KAK8741147.1"/>
    <property type="molecule type" value="Genomic_DNA"/>
</dbReference>
<evidence type="ECO:0000256" key="8">
    <source>
        <dbReference type="SAM" id="SignalP"/>
    </source>
</evidence>
<evidence type="ECO:0000256" key="5">
    <source>
        <dbReference type="ARBA" id="ARBA00022801"/>
    </source>
</evidence>
<dbReference type="EC" id="3.4.19.9" evidence="7"/>
<evidence type="ECO:0000256" key="2">
    <source>
        <dbReference type="ARBA" id="ARBA00011083"/>
    </source>
</evidence>
<dbReference type="Proteomes" id="UP001445076">
    <property type="component" value="Unassembled WGS sequence"/>
</dbReference>
<dbReference type="PROSITE" id="PS51273">
    <property type="entry name" value="GATASE_TYPE_1"/>
    <property type="match status" value="1"/>
</dbReference>
<feature type="chain" id="PRO_5043766012" description="folate gamma-glutamyl hydrolase" evidence="8">
    <location>
        <begin position="25"/>
        <end position="324"/>
    </location>
</feature>
<dbReference type="PANTHER" id="PTHR11315">
    <property type="entry name" value="PROTEASE FAMILY C26 GAMMA-GLUTAMYL HYDROLASE"/>
    <property type="match status" value="1"/>
</dbReference>
<dbReference type="SUPFAM" id="SSF52317">
    <property type="entry name" value="Class I glutamine amidotransferase-like"/>
    <property type="match status" value="1"/>
</dbReference>
<evidence type="ECO:0000256" key="1">
    <source>
        <dbReference type="ARBA" id="ARBA00004239"/>
    </source>
</evidence>
<reference evidence="9 10" key="1">
    <citation type="journal article" date="2024" name="BMC Genomics">
        <title>Genome assembly of redclaw crayfish (Cherax quadricarinatus) provides insights into its immune adaptation and hypoxia tolerance.</title>
        <authorList>
            <person name="Liu Z."/>
            <person name="Zheng J."/>
            <person name="Li H."/>
            <person name="Fang K."/>
            <person name="Wang S."/>
            <person name="He J."/>
            <person name="Zhou D."/>
            <person name="Weng S."/>
            <person name="Chi M."/>
            <person name="Gu Z."/>
            <person name="He J."/>
            <person name="Li F."/>
            <person name="Wang M."/>
        </authorList>
    </citation>
    <scope>NUCLEOTIDE SEQUENCE [LARGE SCALE GENOMIC DNA]</scope>
    <source>
        <strain evidence="9">ZL_2023a</strain>
    </source>
</reference>
<keyword evidence="4 8" id="KW-0732">Signal</keyword>
<organism evidence="9 10">
    <name type="scientific">Cherax quadricarinatus</name>
    <name type="common">Australian red claw crayfish</name>
    <dbReference type="NCBI Taxonomy" id="27406"/>
    <lineage>
        <taxon>Eukaryota</taxon>
        <taxon>Metazoa</taxon>
        <taxon>Ecdysozoa</taxon>
        <taxon>Arthropoda</taxon>
        <taxon>Crustacea</taxon>
        <taxon>Multicrustacea</taxon>
        <taxon>Malacostraca</taxon>
        <taxon>Eumalacostraca</taxon>
        <taxon>Eucarida</taxon>
        <taxon>Decapoda</taxon>
        <taxon>Pleocyemata</taxon>
        <taxon>Astacidea</taxon>
        <taxon>Parastacoidea</taxon>
        <taxon>Parastacidae</taxon>
        <taxon>Cherax</taxon>
    </lineage>
</organism>
<comment type="catalytic activity">
    <reaction evidence="7">
        <text>(6S)-5,6,7,8-tetrahydrofolyl-(gamma-L-Glu)(n) + (n-1) H2O = (6S)-5,6,7,8-tetrahydrofolate + (n-1) L-glutamate</text>
        <dbReference type="Rhea" id="RHEA:56784"/>
        <dbReference type="Rhea" id="RHEA-COMP:14738"/>
        <dbReference type="ChEBI" id="CHEBI:15377"/>
        <dbReference type="ChEBI" id="CHEBI:29985"/>
        <dbReference type="ChEBI" id="CHEBI:57453"/>
        <dbReference type="ChEBI" id="CHEBI:141005"/>
        <dbReference type="EC" id="3.4.19.9"/>
    </reaction>
</comment>
<accession>A0AAW0XNZ0</accession>
<dbReference type="Pfam" id="PF07722">
    <property type="entry name" value="Peptidase_C26"/>
    <property type="match status" value="1"/>
</dbReference>
<keyword evidence="10" id="KW-1185">Reference proteome</keyword>
<gene>
    <name evidence="9" type="ORF">OTU49_002523</name>
</gene>
<evidence type="ECO:0000256" key="4">
    <source>
        <dbReference type="ARBA" id="ARBA00022729"/>
    </source>
</evidence>
<evidence type="ECO:0000256" key="6">
    <source>
        <dbReference type="PIRSR" id="PIRSR615527-1"/>
    </source>
</evidence>
<dbReference type="InterPro" id="IPR029062">
    <property type="entry name" value="Class_I_gatase-like"/>
</dbReference>
<comment type="subcellular location">
    <subcellularLocation>
        <location evidence="1">Secreted</location>
        <location evidence="1">Extracellular space</location>
    </subcellularLocation>
</comment>
<feature type="signal peptide" evidence="8">
    <location>
        <begin position="1"/>
        <end position="24"/>
    </location>
</feature>
<protein>
    <recommendedName>
        <fullName evidence="7">folate gamma-glutamyl hydrolase</fullName>
        <ecNumber evidence="7">3.4.19.9</ecNumber>
    </recommendedName>
</protein>
<keyword evidence="3" id="KW-0964">Secreted</keyword>
<dbReference type="InterPro" id="IPR011697">
    <property type="entry name" value="Peptidase_C26"/>
</dbReference>
<dbReference type="GO" id="GO:0005576">
    <property type="term" value="C:extracellular region"/>
    <property type="evidence" value="ECO:0007669"/>
    <property type="project" value="UniProtKB-SubCell"/>
</dbReference>
<proteinExistence type="inferred from homology"/>
<feature type="active site" description="Proton donor" evidence="6">
    <location>
        <position position="247"/>
    </location>
</feature>
<dbReference type="GO" id="GO:0046900">
    <property type="term" value="P:tetrahydrofolylpolyglutamate metabolic process"/>
    <property type="evidence" value="ECO:0007669"/>
    <property type="project" value="TreeGrafter"/>
</dbReference>
<comment type="caution">
    <text evidence="9">The sequence shown here is derived from an EMBL/GenBank/DDBJ whole genome shotgun (WGS) entry which is preliminary data.</text>
</comment>
<sequence>VMMVNTQLLIWVSLLAGVQLLVHTQDTYNHRPIIGILAQRPEVHIVTGLDKKYTSYIAASYVKFLESAGARVVPILTYQDNDYYENLAGSLNGILFPGGITTIDNSSGYGTAGKILYDYVLRANAKGIYLPLWGICLGMIMVTYLSTNNNYWYIPCHANNVASSLDLQDGYLDSRMFSQMPATSITYLATLNVTANFHKMCLTLQSFEDSGLSDQYKLIATSWDTPELEYVALLEHRDLPIFTFQFHPEKNLFEWAVDTQHSSIPHTPEAVEIAQNFANFFVDQARQNNQSFKSKEEEEAALIYNYQPFYTGATSGFEQCYLFE</sequence>
<dbReference type="FunFam" id="3.40.50.880:FF:000024">
    <property type="entry name" value="Folate gamma-glutamyl hydrolase"/>
    <property type="match status" value="1"/>
</dbReference>
<dbReference type="Gene3D" id="3.40.50.880">
    <property type="match status" value="1"/>
</dbReference>
<evidence type="ECO:0000256" key="3">
    <source>
        <dbReference type="ARBA" id="ARBA00022525"/>
    </source>
</evidence>
<dbReference type="PROSITE" id="PS51275">
    <property type="entry name" value="PEPTIDASE_C26_GGH"/>
    <property type="match status" value="1"/>
</dbReference>
<comment type="similarity">
    <text evidence="2">Belongs to the peptidase C26 family.</text>
</comment>
<name>A0AAW0XNZ0_CHEQU</name>
<dbReference type="AlphaFoldDB" id="A0AAW0XNZ0"/>
<feature type="non-terminal residue" evidence="9">
    <location>
        <position position="1"/>
    </location>
</feature>